<keyword evidence="1" id="KW-1133">Transmembrane helix</keyword>
<sequence>MRFLILLLLLTGCRTLQKSVVRADSSSVKSEQTNSKFNREIVTEYRFDTLWRTNTVMVPDVKFVDVPKPYGVPQPYIVRQTVRENAEVKTTKAEEVKTKQVEKEKEATIPPILQYSGLMLAIAVLIIAITLLIRLFKK</sequence>
<name>A0A916JDP2_9BACT</name>
<dbReference type="EMBL" id="CAJRAF010000002">
    <property type="protein sequence ID" value="CAG5001999.1"/>
    <property type="molecule type" value="Genomic_DNA"/>
</dbReference>
<feature type="transmembrane region" description="Helical" evidence="1">
    <location>
        <begin position="112"/>
        <end position="136"/>
    </location>
</feature>
<protein>
    <submittedName>
        <fullName evidence="2">Uncharacterized protein</fullName>
    </submittedName>
</protein>
<keyword evidence="1" id="KW-0812">Transmembrane</keyword>
<keyword evidence="1" id="KW-0472">Membrane</keyword>
<dbReference type="Proteomes" id="UP000680038">
    <property type="component" value="Unassembled WGS sequence"/>
</dbReference>
<evidence type="ECO:0000313" key="3">
    <source>
        <dbReference type="Proteomes" id="UP000680038"/>
    </source>
</evidence>
<comment type="caution">
    <text evidence="2">The sequence shown here is derived from an EMBL/GenBank/DDBJ whole genome shotgun (WGS) entry which is preliminary data.</text>
</comment>
<gene>
    <name evidence="2" type="ORF">DYBT9275_02783</name>
</gene>
<accession>A0A916JDP2</accession>
<proteinExistence type="predicted"/>
<dbReference type="AlphaFoldDB" id="A0A916JDP2"/>
<organism evidence="2 3">
    <name type="scientific">Dyadobacter helix</name>
    <dbReference type="NCBI Taxonomy" id="2822344"/>
    <lineage>
        <taxon>Bacteria</taxon>
        <taxon>Pseudomonadati</taxon>
        <taxon>Bacteroidota</taxon>
        <taxon>Cytophagia</taxon>
        <taxon>Cytophagales</taxon>
        <taxon>Spirosomataceae</taxon>
        <taxon>Dyadobacter</taxon>
    </lineage>
</organism>
<evidence type="ECO:0000313" key="2">
    <source>
        <dbReference type="EMBL" id="CAG5001999.1"/>
    </source>
</evidence>
<reference evidence="2" key="1">
    <citation type="submission" date="2021-04" db="EMBL/GenBank/DDBJ databases">
        <authorList>
            <person name="Rodrigo-Torres L."/>
            <person name="Arahal R. D."/>
            <person name="Lucena T."/>
        </authorList>
    </citation>
    <scope>NUCLEOTIDE SEQUENCE</scope>
    <source>
        <strain evidence="2">CECT 9275</strain>
    </source>
</reference>
<keyword evidence="3" id="KW-1185">Reference proteome</keyword>
<evidence type="ECO:0000256" key="1">
    <source>
        <dbReference type="SAM" id="Phobius"/>
    </source>
</evidence>